<sequence length="39" mass="4812">MNLEKEYFSENDVVLEALQHYFRQSAMTRQIPLPRWAIW</sequence>
<dbReference type="EMBL" id="BBVC01000034">
    <property type="protein sequence ID" value="GAO98226.1"/>
    <property type="molecule type" value="Genomic_DNA"/>
</dbReference>
<organism evidence="1 2">
    <name type="scientific">Caedimonas varicaedens</name>
    <dbReference type="NCBI Taxonomy" id="1629334"/>
    <lineage>
        <taxon>Bacteria</taxon>
        <taxon>Pseudomonadati</taxon>
        <taxon>Pseudomonadota</taxon>
        <taxon>Alphaproteobacteria</taxon>
        <taxon>Holosporales</taxon>
        <taxon>Caedimonadaceae</taxon>
        <taxon>Caedimonas</taxon>
    </lineage>
</organism>
<dbReference type="AlphaFoldDB" id="A0A0K8MCI0"/>
<dbReference type="Proteomes" id="UP000036771">
    <property type="component" value="Unassembled WGS sequence"/>
</dbReference>
<keyword evidence="2" id="KW-1185">Reference proteome</keyword>
<accession>A0A0K8MCI0</accession>
<name>A0A0K8MCI0_9PROT</name>
<protein>
    <submittedName>
        <fullName evidence="1">Uncharacterized protein</fullName>
    </submittedName>
</protein>
<gene>
    <name evidence="1" type="ORF">Cva_00874</name>
</gene>
<evidence type="ECO:0000313" key="2">
    <source>
        <dbReference type="Proteomes" id="UP000036771"/>
    </source>
</evidence>
<reference evidence="1 2" key="1">
    <citation type="submission" date="2015-03" db="EMBL/GenBank/DDBJ databases">
        <title>Caedibacter varicaedens, whole genome shotgun sequence.</title>
        <authorList>
            <person name="Suzuki H."/>
            <person name="Dapper A.L."/>
            <person name="Gibson A.K."/>
            <person name="Jackson C."/>
            <person name="Lee H."/>
            <person name="Pejaver V.R."/>
            <person name="Doak T."/>
            <person name="Lynch M."/>
        </authorList>
    </citation>
    <scope>NUCLEOTIDE SEQUENCE [LARGE SCALE GENOMIC DNA]</scope>
</reference>
<evidence type="ECO:0000313" key="1">
    <source>
        <dbReference type="EMBL" id="GAO98226.1"/>
    </source>
</evidence>
<comment type="caution">
    <text evidence="1">The sequence shown here is derived from an EMBL/GenBank/DDBJ whole genome shotgun (WGS) entry which is preliminary data.</text>
</comment>
<proteinExistence type="predicted"/>